<gene>
    <name evidence="1" type="ORF">HMSLTHF_01760</name>
</gene>
<proteinExistence type="predicted"/>
<dbReference type="EMBL" id="AP022821">
    <property type="protein sequence ID" value="BCA90401.1"/>
    <property type="molecule type" value="Genomic_DNA"/>
</dbReference>
<name>A0A6F8SQ42_9GAMM</name>
<dbReference type="AlphaFoldDB" id="A0A6F8SQ42"/>
<organism evidence="1 2">
    <name type="scientific">Vreelandella aquamarina</name>
    <dbReference type="NCBI Taxonomy" id="77097"/>
    <lineage>
        <taxon>Bacteria</taxon>
        <taxon>Pseudomonadati</taxon>
        <taxon>Pseudomonadota</taxon>
        <taxon>Gammaproteobacteria</taxon>
        <taxon>Oceanospirillales</taxon>
        <taxon>Halomonadaceae</taxon>
        <taxon>Vreelandella</taxon>
    </lineage>
</organism>
<protein>
    <submittedName>
        <fullName evidence="1">Uncharacterized protein</fullName>
    </submittedName>
</protein>
<accession>A0A6F8SQ42</accession>
<dbReference type="Proteomes" id="UP000503197">
    <property type="component" value="Chromosome"/>
</dbReference>
<evidence type="ECO:0000313" key="2">
    <source>
        <dbReference type="Proteomes" id="UP000503197"/>
    </source>
</evidence>
<evidence type="ECO:0000313" key="1">
    <source>
        <dbReference type="EMBL" id="BCA90401.1"/>
    </source>
</evidence>
<sequence>MCTVWQKPTRPSLTIVSKLGVSEFVFDFVGCAALKSFFAMLQHTAATFESGGGGISKMNTAELTSIAN</sequence>
<reference evidence="1 2" key="1">
    <citation type="submission" date="2020-02" db="EMBL/GenBank/DDBJ databases">
        <title>Complete Genome Sequence of Halomonas meridiana strain BAA-801, Isolated from Deep Sea Thermal Vent.</title>
        <authorList>
            <person name="Takahashi Y."/>
            <person name="Takahashi H."/>
            <person name="Galipon J."/>
            <person name="Arakawa K."/>
        </authorList>
    </citation>
    <scope>NUCLEOTIDE SEQUENCE [LARGE SCALE GENOMIC DNA]</scope>
    <source>
        <strain evidence="1 2">Slthf1</strain>
    </source>
</reference>